<dbReference type="InterPro" id="IPR010987">
    <property type="entry name" value="Glutathione-S-Trfase_C-like"/>
</dbReference>
<dbReference type="GO" id="GO:0004364">
    <property type="term" value="F:glutathione transferase activity"/>
    <property type="evidence" value="ECO:0007669"/>
    <property type="project" value="UniProtKB-EC"/>
</dbReference>
<evidence type="ECO:0000256" key="2">
    <source>
        <dbReference type="ARBA" id="ARBA00005861"/>
    </source>
</evidence>
<evidence type="ECO:0000256" key="4">
    <source>
        <dbReference type="ARBA" id="ARBA00022679"/>
    </source>
</evidence>
<gene>
    <name evidence="8" type="ORF">FGO68_gene16030</name>
</gene>
<protein>
    <recommendedName>
        <fullName evidence="3">glutathione transferase</fullName>
        <ecNumber evidence="3">2.5.1.18</ecNumber>
    </recommendedName>
</protein>
<evidence type="ECO:0000313" key="8">
    <source>
        <dbReference type="EMBL" id="TNV75704.1"/>
    </source>
</evidence>
<comment type="function">
    <text evidence="1">Conjugation of reduced glutathione to a wide number of exogenous and endogenous hydrophobic electrophiles.</text>
</comment>
<evidence type="ECO:0000313" key="9">
    <source>
        <dbReference type="Proteomes" id="UP000785679"/>
    </source>
</evidence>
<comment type="caution">
    <text evidence="8">The sequence shown here is derived from an EMBL/GenBank/DDBJ whole genome shotgun (WGS) entry which is preliminary data.</text>
</comment>
<accession>A0A8J8NJ78</accession>
<dbReference type="PROSITE" id="PS50404">
    <property type="entry name" value="GST_NTER"/>
    <property type="match status" value="1"/>
</dbReference>
<dbReference type="InterPro" id="IPR004045">
    <property type="entry name" value="Glutathione_S-Trfase_N"/>
</dbReference>
<dbReference type="InterPro" id="IPR036282">
    <property type="entry name" value="Glutathione-S-Trfase_C_sf"/>
</dbReference>
<dbReference type="PANTHER" id="PTHR11571:SF222">
    <property type="entry name" value="GLUTATHIONE TRANSFERASE"/>
    <property type="match status" value="1"/>
</dbReference>
<comment type="catalytic activity">
    <reaction evidence="5">
        <text>RX + glutathione = an S-substituted glutathione + a halide anion + H(+)</text>
        <dbReference type="Rhea" id="RHEA:16437"/>
        <dbReference type="ChEBI" id="CHEBI:15378"/>
        <dbReference type="ChEBI" id="CHEBI:16042"/>
        <dbReference type="ChEBI" id="CHEBI:17792"/>
        <dbReference type="ChEBI" id="CHEBI:57925"/>
        <dbReference type="ChEBI" id="CHEBI:90779"/>
        <dbReference type="EC" id="2.5.1.18"/>
    </reaction>
</comment>
<evidence type="ECO:0000256" key="1">
    <source>
        <dbReference type="ARBA" id="ARBA00003701"/>
    </source>
</evidence>
<evidence type="ECO:0000256" key="5">
    <source>
        <dbReference type="ARBA" id="ARBA00047960"/>
    </source>
</evidence>
<sequence>MQASPKLIFGYWDIRGLGQSIRYLLEYLNVPYEEIQYIYGGAPDFSKAAWFSVKHTLGFDLPNIPYIIDDGFQLTESHAIYRYLANKYQPELLGKTIQDKAAVDMFMSFVQDIRDGSSVYCYDTGDLDGLQKFGWEKFAQVAKFLTGKEGFIAGGLSIADFILFEHIEMFQYFLSQGDKGESLIALYPVLGDYHKRFANLEGIKEYLESDRCIKKYFCGKRAILNNN</sequence>
<evidence type="ECO:0000259" key="6">
    <source>
        <dbReference type="PROSITE" id="PS50404"/>
    </source>
</evidence>
<evidence type="ECO:0000259" key="7">
    <source>
        <dbReference type="PROSITE" id="PS50405"/>
    </source>
</evidence>
<organism evidence="8 9">
    <name type="scientific">Halteria grandinella</name>
    <dbReference type="NCBI Taxonomy" id="5974"/>
    <lineage>
        <taxon>Eukaryota</taxon>
        <taxon>Sar</taxon>
        <taxon>Alveolata</taxon>
        <taxon>Ciliophora</taxon>
        <taxon>Intramacronucleata</taxon>
        <taxon>Spirotrichea</taxon>
        <taxon>Stichotrichia</taxon>
        <taxon>Sporadotrichida</taxon>
        <taxon>Halteriidae</taxon>
        <taxon>Halteria</taxon>
    </lineage>
</organism>
<keyword evidence="9" id="KW-1185">Reference proteome</keyword>
<dbReference type="PROSITE" id="PS50405">
    <property type="entry name" value="GST_CTER"/>
    <property type="match status" value="1"/>
</dbReference>
<dbReference type="AlphaFoldDB" id="A0A8J8NJ78"/>
<dbReference type="InterPro" id="IPR036249">
    <property type="entry name" value="Thioredoxin-like_sf"/>
</dbReference>
<dbReference type="InterPro" id="IPR050213">
    <property type="entry name" value="GST_superfamily"/>
</dbReference>
<dbReference type="Gene3D" id="1.20.1050.10">
    <property type="match status" value="1"/>
</dbReference>
<proteinExistence type="inferred from homology"/>
<dbReference type="PANTHER" id="PTHR11571">
    <property type="entry name" value="GLUTATHIONE S-TRANSFERASE"/>
    <property type="match status" value="1"/>
</dbReference>
<dbReference type="InterPro" id="IPR040079">
    <property type="entry name" value="Glutathione_S-Trfase"/>
</dbReference>
<name>A0A8J8NJ78_HALGN</name>
<dbReference type="EC" id="2.5.1.18" evidence="3"/>
<comment type="similarity">
    <text evidence="2">Belongs to the GST superfamily. Mu family.</text>
</comment>
<dbReference type="OrthoDB" id="410118at2759"/>
<dbReference type="SUPFAM" id="SSF52833">
    <property type="entry name" value="Thioredoxin-like"/>
    <property type="match status" value="1"/>
</dbReference>
<dbReference type="Pfam" id="PF14497">
    <property type="entry name" value="GST_C_3"/>
    <property type="match status" value="1"/>
</dbReference>
<dbReference type="GO" id="GO:0006749">
    <property type="term" value="P:glutathione metabolic process"/>
    <property type="evidence" value="ECO:0007669"/>
    <property type="project" value="TreeGrafter"/>
</dbReference>
<feature type="domain" description="GST N-terminal" evidence="6">
    <location>
        <begin position="5"/>
        <end position="92"/>
    </location>
</feature>
<dbReference type="EMBL" id="RRYP01015027">
    <property type="protein sequence ID" value="TNV75704.1"/>
    <property type="molecule type" value="Genomic_DNA"/>
</dbReference>
<reference evidence="8" key="1">
    <citation type="submission" date="2019-06" db="EMBL/GenBank/DDBJ databases">
        <authorList>
            <person name="Zheng W."/>
        </authorList>
    </citation>
    <scope>NUCLEOTIDE SEQUENCE</scope>
    <source>
        <strain evidence="8">QDHG01</strain>
    </source>
</reference>
<dbReference type="Proteomes" id="UP000785679">
    <property type="component" value="Unassembled WGS sequence"/>
</dbReference>
<dbReference type="InterPro" id="IPR004046">
    <property type="entry name" value="GST_C"/>
</dbReference>
<dbReference type="SUPFAM" id="SSF47616">
    <property type="entry name" value="GST C-terminal domain-like"/>
    <property type="match status" value="1"/>
</dbReference>
<evidence type="ECO:0000256" key="3">
    <source>
        <dbReference type="ARBA" id="ARBA00012452"/>
    </source>
</evidence>
<feature type="domain" description="GST C-terminal" evidence="7">
    <location>
        <begin position="96"/>
        <end position="217"/>
    </location>
</feature>
<dbReference type="Pfam" id="PF02798">
    <property type="entry name" value="GST_N"/>
    <property type="match status" value="1"/>
</dbReference>
<dbReference type="SFLD" id="SFLDS00019">
    <property type="entry name" value="Glutathione_Transferase_(cytos"/>
    <property type="match status" value="1"/>
</dbReference>
<keyword evidence="4" id="KW-0808">Transferase</keyword>
<dbReference type="Gene3D" id="3.40.30.10">
    <property type="entry name" value="Glutaredoxin"/>
    <property type="match status" value="1"/>
</dbReference>